<dbReference type="Gene3D" id="2.70.98.70">
    <property type="match status" value="1"/>
</dbReference>
<keyword evidence="3" id="KW-0574">Periplasm</keyword>
<dbReference type="InterPro" id="IPR008929">
    <property type="entry name" value="Chondroitin_lyas"/>
</dbReference>
<dbReference type="InterPro" id="IPR031680">
    <property type="entry name" value="Hepar_II_III_N"/>
</dbReference>
<dbReference type="PANTHER" id="PTHR39210">
    <property type="entry name" value="HEPARIN-SULFATE LYASE"/>
    <property type="match status" value="1"/>
</dbReference>
<keyword evidence="8" id="KW-1185">Reference proteome</keyword>
<dbReference type="EnsemblBacteria" id="ABF42793">
    <property type="protein sequence ID" value="ABF42793"/>
    <property type="gene ID" value="Acid345_3793"/>
</dbReference>
<evidence type="ECO:0000313" key="7">
    <source>
        <dbReference type="EMBL" id="ABF42793.1"/>
    </source>
</evidence>
<dbReference type="STRING" id="204669.Acid345_3793"/>
<evidence type="ECO:0000259" key="6">
    <source>
        <dbReference type="Pfam" id="PF16889"/>
    </source>
</evidence>
<dbReference type="SUPFAM" id="SSF48230">
    <property type="entry name" value="Chondroitin AC/alginate lyase"/>
    <property type="match status" value="1"/>
</dbReference>
<accession>Q1IK07</accession>
<evidence type="ECO:0000256" key="1">
    <source>
        <dbReference type="ARBA" id="ARBA00004418"/>
    </source>
</evidence>
<dbReference type="EMBL" id="CP000360">
    <property type="protein sequence ID" value="ABF42793.1"/>
    <property type="molecule type" value="Genomic_DNA"/>
</dbReference>
<evidence type="ECO:0000259" key="5">
    <source>
        <dbReference type="Pfam" id="PF07940"/>
    </source>
</evidence>
<evidence type="ECO:0000256" key="3">
    <source>
        <dbReference type="ARBA" id="ARBA00022764"/>
    </source>
</evidence>
<dbReference type="GO" id="GO:0016829">
    <property type="term" value="F:lyase activity"/>
    <property type="evidence" value="ECO:0007669"/>
    <property type="project" value="UniProtKB-KW"/>
</dbReference>
<organism evidence="7 8">
    <name type="scientific">Koribacter versatilis (strain Ellin345)</name>
    <dbReference type="NCBI Taxonomy" id="204669"/>
    <lineage>
        <taxon>Bacteria</taxon>
        <taxon>Pseudomonadati</taxon>
        <taxon>Acidobacteriota</taxon>
        <taxon>Terriglobia</taxon>
        <taxon>Terriglobales</taxon>
        <taxon>Candidatus Korobacteraceae</taxon>
        <taxon>Candidatus Korobacter</taxon>
    </lineage>
</organism>
<proteinExistence type="predicted"/>
<keyword evidence="2" id="KW-0732">Signal</keyword>
<dbReference type="Gene3D" id="1.50.10.100">
    <property type="entry name" value="Chondroitin AC/alginate lyase"/>
    <property type="match status" value="1"/>
</dbReference>
<protein>
    <submittedName>
        <fullName evidence="7">Heparinase II/III-like protein</fullName>
    </submittedName>
</protein>
<evidence type="ECO:0000313" key="8">
    <source>
        <dbReference type="Proteomes" id="UP000002432"/>
    </source>
</evidence>
<evidence type="ECO:0000256" key="4">
    <source>
        <dbReference type="ARBA" id="ARBA00023239"/>
    </source>
</evidence>
<keyword evidence="4" id="KW-0456">Lyase</keyword>
<reference evidence="7 8" key="1">
    <citation type="journal article" date="2009" name="Appl. Environ. Microbiol.">
        <title>Three genomes from the phylum Acidobacteria provide insight into the lifestyles of these microorganisms in soils.</title>
        <authorList>
            <person name="Ward N.L."/>
            <person name="Challacombe J.F."/>
            <person name="Janssen P.H."/>
            <person name="Henrissat B."/>
            <person name="Coutinho P.M."/>
            <person name="Wu M."/>
            <person name="Xie G."/>
            <person name="Haft D.H."/>
            <person name="Sait M."/>
            <person name="Badger J."/>
            <person name="Barabote R.D."/>
            <person name="Bradley B."/>
            <person name="Brettin T.S."/>
            <person name="Brinkac L.M."/>
            <person name="Bruce D."/>
            <person name="Creasy T."/>
            <person name="Daugherty S.C."/>
            <person name="Davidsen T.M."/>
            <person name="DeBoy R.T."/>
            <person name="Detter J.C."/>
            <person name="Dodson R.J."/>
            <person name="Durkin A.S."/>
            <person name="Ganapathy A."/>
            <person name="Gwinn-Giglio M."/>
            <person name="Han C.S."/>
            <person name="Khouri H."/>
            <person name="Kiss H."/>
            <person name="Kothari S.P."/>
            <person name="Madupu R."/>
            <person name="Nelson K.E."/>
            <person name="Nelson W.C."/>
            <person name="Paulsen I."/>
            <person name="Penn K."/>
            <person name="Ren Q."/>
            <person name="Rosovitz M.J."/>
            <person name="Selengut J.D."/>
            <person name="Shrivastava S."/>
            <person name="Sullivan S.A."/>
            <person name="Tapia R."/>
            <person name="Thompson L.S."/>
            <person name="Watkins K.L."/>
            <person name="Yang Q."/>
            <person name="Yu C."/>
            <person name="Zafar N."/>
            <person name="Zhou L."/>
            <person name="Kuske C.R."/>
        </authorList>
    </citation>
    <scope>NUCLEOTIDE SEQUENCE [LARGE SCALE GENOMIC DNA]</scope>
    <source>
        <strain evidence="7 8">Ellin345</strain>
    </source>
</reference>
<dbReference type="InterPro" id="IPR012480">
    <property type="entry name" value="Hepar_II_III_C"/>
</dbReference>
<gene>
    <name evidence="7" type="ordered locus">Acid345_3793</name>
</gene>
<dbReference type="Pfam" id="PF07940">
    <property type="entry name" value="Hepar_II_III_C"/>
    <property type="match status" value="1"/>
</dbReference>
<sequence length="627" mass="71352">MTWYFARMRQMGPAEVLYRTRQAANVPIDYLGKGQRAQFQAPHGEWWSPRKYPVTFNRAGASFEKIRIFDLEFPADFEFDWHRDYRNSKSVERKFSRSLDIRDPEVVGDIKYIWEINRHQHLSALAYSSRPDASDIVARSLSDWLDSNPYMEGVNWTSSLEFGLRLISWAAIFPTMREHFARNKALREKLATSAYLHMKAIRRHLSRYSSANNHLIGELAGLYVGATCFPWWNECDTWRDFARRELEREILAQFTPEGVNREQAMSYQFFTLEMLLFAGLVARNSGDAFEGAYYERLRKGLDYVLLVATKSGDLPWFGDSDDARGFLFSPNESELQAVMSLGAGLFDDERYLSFAPRGTVASKALLGPATEPIVRRASTPQVGTAELLREGGIAVIQADDWKVVMDVGPLGFTTIAAHGHADALSLLLAVKDRYVLVDPGTYAYHSHPEWRAYFRGTAAHNTARVDGQDQSVMRGRFLWDQKANVKVKHFAEEATEICIAAEHDGYTRLSDPVVHRRAVTVKKQERMIEVEDAFECKGDHSIELYWHLVESLTPEALPGGSIRAEGDGVKLDFTFEGQQGDIAIIHGSESPILGWRSTEFNVKHPTSTVRRSLRIRGTQSIKTRIQF</sequence>
<dbReference type="PANTHER" id="PTHR39210:SF1">
    <property type="entry name" value="HEPARIN-SULFATE LYASE"/>
    <property type="match status" value="1"/>
</dbReference>
<dbReference type="Pfam" id="PF16889">
    <property type="entry name" value="Hepar_II_III_N"/>
    <property type="match status" value="1"/>
</dbReference>
<feature type="domain" description="Heparin-sulfate lyase N-terminal" evidence="6">
    <location>
        <begin position="108"/>
        <end position="322"/>
    </location>
</feature>
<dbReference type="GO" id="GO:0042597">
    <property type="term" value="C:periplasmic space"/>
    <property type="evidence" value="ECO:0007669"/>
    <property type="project" value="UniProtKB-SubCell"/>
</dbReference>
<dbReference type="CAZy" id="PL12">
    <property type="family name" value="Polysaccharide Lyase Family 12"/>
</dbReference>
<dbReference type="KEGG" id="aba:Acid345_3793"/>
<feature type="domain" description="Heparinase II/III-like C-terminal" evidence="5">
    <location>
        <begin position="385"/>
        <end position="618"/>
    </location>
</feature>
<comment type="subcellular location">
    <subcellularLocation>
        <location evidence="1">Periplasm</location>
    </subcellularLocation>
</comment>
<dbReference type="HOGENOM" id="CLU_022012_0_1_0"/>
<evidence type="ECO:0000256" key="2">
    <source>
        <dbReference type="ARBA" id="ARBA00022729"/>
    </source>
</evidence>
<dbReference type="Proteomes" id="UP000002432">
    <property type="component" value="Chromosome"/>
</dbReference>
<dbReference type="eggNOG" id="COG5360">
    <property type="taxonomic scope" value="Bacteria"/>
</dbReference>
<dbReference type="AlphaFoldDB" id="Q1IK07"/>
<name>Q1IK07_KORVE</name>